<dbReference type="PRINTS" id="PR00363">
    <property type="entry name" value="CYTOCHROMEB5"/>
</dbReference>
<dbReference type="SUPFAM" id="SSF55856">
    <property type="entry name" value="Cytochrome b5-like heme/steroid binding domain"/>
    <property type="match status" value="1"/>
</dbReference>
<evidence type="ECO:0000313" key="6">
    <source>
        <dbReference type="Proteomes" id="UP000046395"/>
    </source>
</evidence>
<evidence type="ECO:0000256" key="2">
    <source>
        <dbReference type="ARBA" id="ARBA00022723"/>
    </source>
</evidence>
<dbReference type="InterPro" id="IPR036400">
    <property type="entry name" value="Cyt_B5-like_heme/steroid_sf"/>
</dbReference>
<name>A0A5S6Q8K3_TRIMR</name>
<dbReference type="AlphaFoldDB" id="A0A5S6Q8K3"/>
<accession>A0A5S6Q8K3</accession>
<dbReference type="GO" id="GO:0020037">
    <property type="term" value="F:heme binding"/>
    <property type="evidence" value="ECO:0007669"/>
    <property type="project" value="UniProtKB-UniRule"/>
</dbReference>
<dbReference type="Pfam" id="PF00173">
    <property type="entry name" value="Cyt-b5"/>
    <property type="match status" value="1"/>
</dbReference>
<evidence type="ECO:0000313" key="7">
    <source>
        <dbReference type="WBParaSite" id="TMUE_1000003455.1"/>
    </source>
</evidence>
<dbReference type="InterPro" id="IPR001199">
    <property type="entry name" value="Cyt_B5-like_heme/steroid-bd"/>
</dbReference>
<feature type="domain" description="Cytochrome b5 heme-binding" evidence="5">
    <location>
        <begin position="93"/>
        <end position="169"/>
    </location>
</feature>
<dbReference type="GO" id="GO:0004128">
    <property type="term" value="F:cytochrome-b5 reductase activity, acting on NAD(P)H"/>
    <property type="evidence" value="ECO:0007669"/>
    <property type="project" value="TreeGrafter"/>
</dbReference>
<dbReference type="Gene3D" id="3.10.120.10">
    <property type="entry name" value="Cytochrome b5-like heme/steroid binding domain"/>
    <property type="match status" value="1"/>
</dbReference>
<keyword evidence="3 4" id="KW-0408">Iron</keyword>
<evidence type="ECO:0000256" key="3">
    <source>
        <dbReference type="ARBA" id="ARBA00023004"/>
    </source>
</evidence>
<dbReference type="WBParaSite" id="TMUE_1000003455.1">
    <property type="protein sequence ID" value="TMUE_1000003455.1"/>
    <property type="gene ID" value="WBGene00285215"/>
</dbReference>
<organism evidence="6 7">
    <name type="scientific">Trichuris muris</name>
    <name type="common">Mouse whipworm</name>
    <dbReference type="NCBI Taxonomy" id="70415"/>
    <lineage>
        <taxon>Eukaryota</taxon>
        <taxon>Metazoa</taxon>
        <taxon>Ecdysozoa</taxon>
        <taxon>Nematoda</taxon>
        <taxon>Enoplea</taxon>
        <taxon>Dorylaimia</taxon>
        <taxon>Trichinellida</taxon>
        <taxon>Trichuridae</taxon>
        <taxon>Trichuris</taxon>
    </lineage>
</organism>
<dbReference type="PROSITE" id="PS00191">
    <property type="entry name" value="CYTOCHROME_B5_1"/>
    <property type="match status" value="1"/>
</dbReference>
<dbReference type="PANTHER" id="PTHR46237">
    <property type="entry name" value="CYTOCHROME B5 REDUCTASE 4 FAMILY MEMBER"/>
    <property type="match status" value="1"/>
</dbReference>
<dbReference type="Proteomes" id="UP000046395">
    <property type="component" value="Unassembled WGS sequence"/>
</dbReference>
<dbReference type="FunFam" id="3.10.120.10:FF:000001">
    <property type="entry name" value="Cytochrome b5 reductase 4"/>
    <property type="match status" value="1"/>
</dbReference>
<keyword evidence="1 4" id="KW-0349">Heme</keyword>
<dbReference type="GO" id="GO:0005737">
    <property type="term" value="C:cytoplasm"/>
    <property type="evidence" value="ECO:0007669"/>
    <property type="project" value="TreeGrafter"/>
</dbReference>
<dbReference type="GO" id="GO:0046872">
    <property type="term" value="F:metal ion binding"/>
    <property type="evidence" value="ECO:0007669"/>
    <property type="project" value="UniProtKB-UniRule"/>
</dbReference>
<evidence type="ECO:0000256" key="1">
    <source>
        <dbReference type="ARBA" id="ARBA00022617"/>
    </source>
</evidence>
<dbReference type="STRING" id="70415.A0A5S6Q8K3"/>
<dbReference type="PROSITE" id="PS50255">
    <property type="entry name" value="CYTOCHROME_B5_2"/>
    <property type="match status" value="1"/>
</dbReference>
<dbReference type="PANTHER" id="PTHR46237:SF1">
    <property type="entry name" value="CYTOCHROME B5 REDUCTASE 4"/>
    <property type="match status" value="1"/>
</dbReference>
<keyword evidence="2 4" id="KW-0479">Metal-binding</keyword>
<proteinExistence type="inferred from homology"/>
<reference evidence="7" key="1">
    <citation type="submission" date="2019-12" db="UniProtKB">
        <authorList>
            <consortium name="WormBaseParasite"/>
        </authorList>
    </citation>
    <scope>IDENTIFICATION</scope>
</reference>
<dbReference type="InterPro" id="IPR051872">
    <property type="entry name" value="Cytochrome_b5/Flavoprotein_Rdt"/>
</dbReference>
<sequence>MSFGTATFMRNTKVKKHTRFMVYVRLFWPRPSQIAKSLLYVNFLLRQAPDNVPHSSRIWSSVVDLSKWATGVLTHWMQYVSTLPDQTGGKVQPIFVTAEMLKQHSTEDDLWVLLYGKVYNVTSYLPFHPGGRDSILSVAGKDATSLFNEYHPWVNYESLLLRCCVGPFVGPRP</sequence>
<keyword evidence="6" id="KW-1185">Reference proteome</keyword>
<comment type="similarity">
    <text evidence="4">Belongs to the cytochrome b5 family.</text>
</comment>
<dbReference type="SMART" id="SM01117">
    <property type="entry name" value="Cyt-b5"/>
    <property type="match status" value="1"/>
</dbReference>
<evidence type="ECO:0000259" key="5">
    <source>
        <dbReference type="PROSITE" id="PS50255"/>
    </source>
</evidence>
<dbReference type="InterPro" id="IPR018506">
    <property type="entry name" value="Cyt_B5_heme-BS"/>
</dbReference>
<evidence type="ECO:0000256" key="4">
    <source>
        <dbReference type="RuleBase" id="RU362121"/>
    </source>
</evidence>
<protein>
    <submittedName>
        <fullName evidence="7">Cytochrome b5 heme-binding domain-containing protein</fullName>
    </submittedName>
</protein>